<keyword evidence="3" id="KW-1185">Reference proteome</keyword>
<organism evidence="2 3">
    <name type="scientific">Cavenderia fasciculata</name>
    <name type="common">Slime mold</name>
    <name type="synonym">Dictyostelium fasciculatum</name>
    <dbReference type="NCBI Taxonomy" id="261658"/>
    <lineage>
        <taxon>Eukaryota</taxon>
        <taxon>Amoebozoa</taxon>
        <taxon>Evosea</taxon>
        <taxon>Eumycetozoa</taxon>
        <taxon>Dictyostelia</taxon>
        <taxon>Acytosteliales</taxon>
        <taxon>Cavenderiaceae</taxon>
        <taxon>Cavenderia</taxon>
    </lineage>
</organism>
<dbReference type="KEGG" id="dfa:DFA_10719"/>
<feature type="coiled-coil region" evidence="1">
    <location>
        <begin position="16"/>
        <end position="50"/>
    </location>
</feature>
<gene>
    <name evidence="2" type="ORF">DFA_10719</name>
</gene>
<dbReference type="AlphaFoldDB" id="F4QB74"/>
<protein>
    <submittedName>
        <fullName evidence="2">Uncharacterized protein</fullName>
    </submittedName>
</protein>
<dbReference type="Proteomes" id="UP000007797">
    <property type="component" value="Unassembled WGS sequence"/>
</dbReference>
<evidence type="ECO:0000256" key="1">
    <source>
        <dbReference type="SAM" id="Coils"/>
    </source>
</evidence>
<accession>F4QB74</accession>
<proteinExistence type="predicted"/>
<name>F4QB74_CACFS</name>
<reference evidence="3" key="1">
    <citation type="journal article" date="2011" name="Genome Res.">
        <title>Phylogeny-wide analysis of social amoeba genomes highlights ancient origins for complex intercellular communication.</title>
        <authorList>
            <person name="Heidel A.J."/>
            <person name="Lawal H.M."/>
            <person name="Felder M."/>
            <person name="Schilde C."/>
            <person name="Helps N.R."/>
            <person name="Tunggal B."/>
            <person name="Rivero F."/>
            <person name="John U."/>
            <person name="Schleicher M."/>
            <person name="Eichinger L."/>
            <person name="Platzer M."/>
            <person name="Noegel A.A."/>
            <person name="Schaap P."/>
            <person name="Gloeckner G."/>
        </authorList>
    </citation>
    <scope>NUCLEOTIDE SEQUENCE [LARGE SCALE GENOMIC DNA]</scope>
    <source>
        <strain evidence="3">SH3</strain>
    </source>
</reference>
<dbReference type="RefSeq" id="XP_004351362.1">
    <property type="nucleotide sequence ID" value="XM_004351310.1"/>
</dbReference>
<evidence type="ECO:0000313" key="3">
    <source>
        <dbReference type="Proteomes" id="UP000007797"/>
    </source>
</evidence>
<sequence length="208" mass="24647">MNKSIKIELYDLNNKIEKLSSLIDIVESNKEEAEKENDSLCQEILEQEINQHQILRHIRELGQSIESDIDHLERIDDNQINSQLTLKDKKKKRRREKALVIHNKRLENDQLLNNTIDQWQLLVHELESMNNNQKKKKKDDVNANQLELDYYTQSSKSIRSFLLNRAEWNRYKCTTTGILSTNSTTLYECKRGSPIPRDIMTIKFNQFC</sequence>
<evidence type="ECO:0000313" key="2">
    <source>
        <dbReference type="EMBL" id="EGG14846.1"/>
    </source>
</evidence>
<keyword evidence="1" id="KW-0175">Coiled coil</keyword>
<dbReference type="GeneID" id="14866793"/>
<dbReference type="EMBL" id="GL883027">
    <property type="protein sequence ID" value="EGG14846.1"/>
    <property type="molecule type" value="Genomic_DNA"/>
</dbReference>